<dbReference type="EMBL" id="JAGHQM010000298">
    <property type="protein sequence ID" value="KAH0562746.1"/>
    <property type="molecule type" value="Genomic_DNA"/>
</dbReference>
<feature type="compositionally biased region" description="Polar residues" evidence="1">
    <location>
        <begin position="161"/>
        <end position="182"/>
    </location>
</feature>
<evidence type="ECO:0000256" key="1">
    <source>
        <dbReference type="SAM" id="MobiDB-lite"/>
    </source>
</evidence>
<sequence length="902" mass="98676">MENPGSDEPNPAQGVHSLASAFAPLGPNAPPSIPYFATTSADISNTTTSTLLNTPSRSIFLSGPPTSSLSVNTAQASMTATTPSSSSRPLSALTTPLSGSRRSVCANNGASSASTRSRHAPSAEKDVDDPSSTTIDTPDTAERRVSSTPNALSRLFAATGTPASMTSQNRMSSISTYTSAPTEPSPLPHHLYTRGFIDGRHSDISVHAFSTTYCLHRLLLDRSPFFSSALSEPWFDSSAKEITLHPEDIDPNITQAAFELALKRLYGLVIADEEDKEALGLLATGCWLEMSDLVDSCVESILRQMSTTTLASTIRLVTGSYYGMAGVRILTSAKAMLCRDGWKMPLRYWDGIPGDVIRDVIGGDGFFVPDEWERWGLARRVFNRKLSILARDAGIAEKPSQSKASSALANERPLARSPSPVISKDRVTSIYSNQDIQQLSVLLNEGIHYVHLSFEQLQHIRASRDSFGRPHISESVAINAVWMALELKQKVINAKEEDVELGLKRLADQTNENRDGTVGVDATGRAAGDDTHSEDDRVVDGGWSDTEEDFDDPRPYRWDGTGLLRKFWIPSADSTTILGDSGDPNDMLSSALRHQRAEVKNSKSSRTTCKPSTESPPPPRYYTRYPPFRFSAEFPNPALLKENKRIFSRTLWYAGSLWKIYIQKVRSSRGASRSSGGMQLGIYLHRARERKGGEEAYGGTGIISTPGQGSVDERTANWENDTRISWRTALERRGGRQQGEDPEEESSGSGGDSNPTILSDLASFNGLLDRDASRQLRKASQTATLTLSSIPDSAYGINTGAWNTDDWDVEDDLPDLPTFSGTMPPYTDGRPNIQTYFKIYSPSKGGRMLSVYESAPDGFNFSQSWVSTFPCSISLLTHSRCMFVDDPDNDCTGLEEQHAHPR</sequence>
<dbReference type="InterPro" id="IPR011333">
    <property type="entry name" value="SKP1/BTB/POZ_sf"/>
</dbReference>
<feature type="compositionally biased region" description="Polar residues" evidence="1">
    <location>
        <begin position="55"/>
        <end position="75"/>
    </location>
</feature>
<feature type="compositionally biased region" description="Basic and acidic residues" evidence="1">
    <location>
        <begin position="711"/>
        <end position="734"/>
    </location>
</feature>
<comment type="caution">
    <text evidence="2">The sequence shown here is derived from an EMBL/GenBank/DDBJ whole genome shotgun (WGS) entry which is preliminary data.</text>
</comment>
<feature type="compositionally biased region" description="Polar residues" evidence="1">
    <location>
        <begin position="105"/>
        <end position="115"/>
    </location>
</feature>
<feature type="region of interest" description="Disordered" evidence="1">
    <location>
        <begin position="1"/>
        <end position="24"/>
    </location>
</feature>
<dbReference type="PANTHER" id="PTHR47369">
    <property type="entry name" value="BTB/POZ DOMAIN-CONTAINING PROTEIN"/>
    <property type="match status" value="1"/>
</dbReference>
<evidence type="ECO:0008006" key="4">
    <source>
        <dbReference type="Google" id="ProtNLM"/>
    </source>
</evidence>
<organism evidence="2 3">
    <name type="scientific">Trichoglossum hirsutum</name>
    <dbReference type="NCBI Taxonomy" id="265104"/>
    <lineage>
        <taxon>Eukaryota</taxon>
        <taxon>Fungi</taxon>
        <taxon>Dikarya</taxon>
        <taxon>Ascomycota</taxon>
        <taxon>Pezizomycotina</taxon>
        <taxon>Geoglossomycetes</taxon>
        <taxon>Geoglossales</taxon>
        <taxon>Geoglossaceae</taxon>
        <taxon>Trichoglossum</taxon>
    </lineage>
</organism>
<feature type="region of interest" description="Disordered" evidence="1">
    <location>
        <begin position="401"/>
        <end position="420"/>
    </location>
</feature>
<accession>A0A9P8LEX6</accession>
<dbReference type="Proteomes" id="UP000750711">
    <property type="component" value="Unassembled WGS sequence"/>
</dbReference>
<evidence type="ECO:0000313" key="3">
    <source>
        <dbReference type="Proteomes" id="UP000750711"/>
    </source>
</evidence>
<gene>
    <name evidence="2" type="ORF">GP486_002595</name>
</gene>
<reference evidence="2" key="1">
    <citation type="submission" date="2021-03" db="EMBL/GenBank/DDBJ databases">
        <title>Comparative genomics and phylogenomic investigation of the class Geoglossomycetes provide insights into ecological specialization and systematics.</title>
        <authorList>
            <person name="Melie T."/>
            <person name="Pirro S."/>
            <person name="Miller A.N."/>
            <person name="Quandt A."/>
        </authorList>
    </citation>
    <scope>NUCLEOTIDE SEQUENCE</scope>
    <source>
        <strain evidence="2">CAQ_001_2017</strain>
    </source>
</reference>
<dbReference type="SUPFAM" id="SSF54695">
    <property type="entry name" value="POZ domain"/>
    <property type="match status" value="1"/>
</dbReference>
<feature type="region of interest" description="Disordered" evidence="1">
    <location>
        <begin position="597"/>
        <end position="620"/>
    </location>
</feature>
<dbReference type="PANTHER" id="PTHR47369:SF1">
    <property type="entry name" value="BTB_POZ DOMAIN-CONTAINING PROTEIN"/>
    <property type="match status" value="1"/>
</dbReference>
<feature type="region of interest" description="Disordered" evidence="1">
    <location>
        <begin position="695"/>
        <end position="758"/>
    </location>
</feature>
<feature type="compositionally biased region" description="Basic and acidic residues" evidence="1">
    <location>
        <begin position="527"/>
        <end position="539"/>
    </location>
</feature>
<proteinExistence type="predicted"/>
<protein>
    <recommendedName>
        <fullName evidence="4">BTB domain-containing protein</fullName>
    </recommendedName>
</protein>
<feature type="region of interest" description="Disordered" evidence="1">
    <location>
        <begin position="512"/>
        <end position="554"/>
    </location>
</feature>
<dbReference type="Gene3D" id="3.30.710.10">
    <property type="entry name" value="Potassium Channel Kv1.1, Chain A"/>
    <property type="match status" value="1"/>
</dbReference>
<feature type="region of interest" description="Disordered" evidence="1">
    <location>
        <begin position="46"/>
        <end position="185"/>
    </location>
</feature>
<evidence type="ECO:0000313" key="2">
    <source>
        <dbReference type="EMBL" id="KAH0562746.1"/>
    </source>
</evidence>
<feature type="compositionally biased region" description="Low complexity" evidence="1">
    <location>
        <begin position="76"/>
        <end position="98"/>
    </location>
</feature>
<keyword evidence="3" id="KW-1185">Reference proteome</keyword>
<dbReference type="AlphaFoldDB" id="A0A9P8LEX6"/>
<name>A0A9P8LEX6_9PEZI</name>